<dbReference type="Proteomes" id="UP000250235">
    <property type="component" value="Unassembled WGS sequence"/>
</dbReference>
<dbReference type="EMBL" id="KV007758">
    <property type="protein sequence ID" value="KZV31029.1"/>
    <property type="molecule type" value="Genomic_DNA"/>
</dbReference>
<proteinExistence type="predicted"/>
<evidence type="ECO:0000313" key="3">
    <source>
        <dbReference type="Proteomes" id="UP000250235"/>
    </source>
</evidence>
<evidence type="ECO:0000256" key="1">
    <source>
        <dbReference type="SAM" id="MobiDB-lite"/>
    </source>
</evidence>
<protein>
    <submittedName>
        <fullName evidence="2">Serine carboxypeptidase-like 33</fullName>
    </submittedName>
</protein>
<keyword evidence="2" id="KW-0645">Protease</keyword>
<organism evidence="2 3">
    <name type="scientific">Dorcoceras hygrometricum</name>
    <dbReference type="NCBI Taxonomy" id="472368"/>
    <lineage>
        <taxon>Eukaryota</taxon>
        <taxon>Viridiplantae</taxon>
        <taxon>Streptophyta</taxon>
        <taxon>Embryophyta</taxon>
        <taxon>Tracheophyta</taxon>
        <taxon>Spermatophyta</taxon>
        <taxon>Magnoliopsida</taxon>
        <taxon>eudicotyledons</taxon>
        <taxon>Gunneridae</taxon>
        <taxon>Pentapetalae</taxon>
        <taxon>asterids</taxon>
        <taxon>lamiids</taxon>
        <taxon>Lamiales</taxon>
        <taxon>Gesneriaceae</taxon>
        <taxon>Didymocarpoideae</taxon>
        <taxon>Trichosporeae</taxon>
        <taxon>Loxocarpinae</taxon>
        <taxon>Dorcoceras</taxon>
    </lineage>
</organism>
<feature type="region of interest" description="Disordered" evidence="1">
    <location>
        <begin position="144"/>
        <end position="186"/>
    </location>
</feature>
<name>A0A2Z7BC98_9LAMI</name>
<feature type="compositionally biased region" description="Polar residues" evidence="1">
    <location>
        <begin position="150"/>
        <end position="163"/>
    </location>
</feature>
<keyword evidence="2" id="KW-0121">Carboxypeptidase</keyword>
<evidence type="ECO:0000313" key="2">
    <source>
        <dbReference type="EMBL" id="KZV31029.1"/>
    </source>
</evidence>
<sequence length="277" mass="30970">MHENKATTERREPKGSQGLLNKQQQITDQMNNSGHGVCEYMGATHSSQHTAPDAQHSSTCCCPTHEVWELPTPLIAANRSQQGDEVRELPAQPQQHPDNGTKAYTTAHNIHAQFYAVKQAHICTSILLCYNYCNGVPSNTNLTHAKPKVDNSSGTEAQNTTNWEPRAKPNMSYPSNTTEGSKQSTSSELNLLHLPFFRNEKYPLEDFDYNNPRCNPLRRPSATRTPSHTTAHQPASCVCLTHFFTASVRKATLLFCLSAKDYTHFFNVSVQKTTRLV</sequence>
<feature type="compositionally biased region" description="Basic and acidic residues" evidence="1">
    <location>
        <begin position="1"/>
        <end position="14"/>
    </location>
</feature>
<gene>
    <name evidence="2" type="ORF">F511_05107</name>
</gene>
<keyword evidence="3" id="KW-1185">Reference proteome</keyword>
<dbReference type="GO" id="GO:0004180">
    <property type="term" value="F:carboxypeptidase activity"/>
    <property type="evidence" value="ECO:0007669"/>
    <property type="project" value="UniProtKB-KW"/>
</dbReference>
<feature type="region of interest" description="Disordered" evidence="1">
    <location>
        <begin position="1"/>
        <end position="22"/>
    </location>
</feature>
<accession>A0A2Z7BC98</accession>
<dbReference type="AlphaFoldDB" id="A0A2Z7BC98"/>
<reference evidence="2 3" key="1">
    <citation type="journal article" date="2015" name="Proc. Natl. Acad. Sci. U.S.A.">
        <title>The resurrection genome of Boea hygrometrica: A blueprint for survival of dehydration.</title>
        <authorList>
            <person name="Xiao L."/>
            <person name="Yang G."/>
            <person name="Zhang L."/>
            <person name="Yang X."/>
            <person name="Zhao S."/>
            <person name="Ji Z."/>
            <person name="Zhou Q."/>
            <person name="Hu M."/>
            <person name="Wang Y."/>
            <person name="Chen M."/>
            <person name="Xu Y."/>
            <person name="Jin H."/>
            <person name="Xiao X."/>
            <person name="Hu G."/>
            <person name="Bao F."/>
            <person name="Hu Y."/>
            <person name="Wan P."/>
            <person name="Li L."/>
            <person name="Deng X."/>
            <person name="Kuang T."/>
            <person name="Xiang C."/>
            <person name="Zhu J.K."/>
            <person name="Oliver M.J."/>
            <person name="He Y."/>
        </authorList>
    </citation>
    <scope>NUCLEOTIDE SEQUENCE [LARGE SCALE GENOMIC DNA]</scope>
    <source>
        <strain evidence="3">cv. XS01</strain>
    </source>
</reference>
<feature type="compositionally biased region" description="Polar residues" evidence="1">
    <location>
        <begin position="172"/>
        <end position="186"/>
    </location>
</feature>
<keyword evidence="2" id="KW-0378">Hydrolase</keyword>